<dbReference type="InterPro" id="IPR019775">
    <property type="entry name" value="WD40_repeat_CS"/>
</dbReference>
<feature type="repeat" description="WD" evidence="3">
    <location>
        <begin position="1147"/>
        <end position="1188"/>
    </location>
</feature>
<feature type="repeat" description="WD" evidence="3">
    <location>
        <begin position="1231"/>
        <end position="1272"/>
    </location>
</feature>
<dbReference type="CDD" id="cd00200">
    <property type="entry name" value="WD40"/>
    <property type="match status" value="2"/>
</dbReference>
<feature type="repeat" description="WD" evidence="3">
    <location>
        <begin position="938"/>
        <end position="979"/>
    </location>
</feature>
<dbReference type="Gene3D" id="2.40.10.120">
    <property type="match status" value="1"/>
</dbReference>
<dbReference type="InterPro" id="IPR001680">
    <property type="entry name" value="WD40_rpt"/>
</dbReference>
<dbReference type="InterPro" id="IPR036322">
    <property type="entry name" value="WD40_repeat_dom_sf"/>
</dbReference>
<dbReference type="PANTHER" id="PTHR19879">
    <property type="entry name" value="TRANSCRIPTION INITIATION FACTOR TFIID"/>
    <property type="match status" value="1"/>
</dbReference>
<keyword evidence="6" id="KW-0547">Nucleotide-binding</keyword>
<protein>
    <submittedName>
        <fullName evidence="6">WD40 repeat protein/energy-coupling factor transporter ATP-binding protein EcfA2</fullName>
    </submittedName>
</protein>
<keyword evidence="1 3" id="KW-0853">WD repeat</keyword>
<dbReference type="Pfam" id="PF00400">
    <property type="entry name" value="WD40"/>
    <property type="match status" value="14"/>
</dbReference>
<dbReference type="GO" id="GO:0005524">
    <property type="term" value="F:ATP binding"/>
    <property type="evidence" value="ECO:0007669"/>
    <property type="project" value="UniProtKB-KW"/>
</dbReference>
<dbReference type="SUPFAM" id="SSF82171">
    <property type="entry name" value="DPP6 N-terminal domain-like"/>
    <property type="match status" value="1"/>
</dbReference>
<dbReference type="SUPFAM" id="SSF52540">
    <property type="entry name" value="P-loop containing nucleoside triphosphate hydrolases"/>
    <property type="match status" value="1"/>
</dbReference>
<dbReference type="SMART" id="SM00320">
    <property type="entry name" value="WD40"/>
    <property type="match status" value="14"/>
</dbReference>
<evidence type="ECO:0000256" key="3">
    <source>
        <dbReference type="PROSITE-ProRule" id="PRU00221"/>
    </source>
</evidence>
<feature type="region of interest" description="Disordered" evidence="4">
    <location>
        <begin position="541"/>
        <end position="567"/>
    </location>
</feature>
<dbReference type="SUPFAM" id="SSF50978">
    <property type="entry name" value="WD40 repeat-like"/>
    <property type="match status" value="1"/>
</dbReference>
<dbReference type="EMBL" id="JACHJY010000017">
    <property type="protein sequence ID" value="MBB4987120.1"/>
    <property type="molecule type" value="Genomic_DNA"/>
</dbReference>
<keyword evidence="2" id="KW-0677">Repeat</keyword>
<feature type="repeat" description="WD" evidence="3">
    <location>
        <begin position="1315"/>
        <end position="1349"/>
    </location>
</feature>
<evidence type="ECO:0000256" key="4">
    <source>
        <dbReference type="SAM" id="MobiDB-lite"/>
    </source>
</evidence>
<comment type="caution">
    <text evidence="6">The sequence shown here is derived from an EMBL/GenBank/DDBJ whole genome shotgun (WGS) entry which is preliminary data.</text>
</comment>
<dbReference type="InterPro" id="IPR049052">
    <property type="entry name" value="nSTAND1"/>
</dbReference>
<evidence type="ECO:0000259" key="5">
    <source>
        <dbReference type="Pfam" id="PF20703"/>
    </source>
</evidence>
<dbReference type="PROSITE" id="PS50082">
    <property type="entry name" value="WD_REPEATS_2"/>
    <property type="match status" value="14"/>
</dbReference>
<evidence type="ECO:0000313" key="7">
    <source>
        <dbReference type="Proteomes" id="UP000582643"/>
    </source>
</evidence>
<feature type="repeat" description="WD" evidence="3">
    <location>
        <begin position="1022"/>
        <end position="1055"/>
    </location>
</feature>
<dbReference type="RefSeq" id="WP_184933098.1">
    <property type="nucleotide sequence ID" value="NZ_JACHJY010000017.1"/>
</dbReference>
<feature type="repeat" description="WD" evidence="3">
    <location>
        <begin position="896"/>
        <end position="937"/>
    </location>
</feature>
<keyword evidence="6" id="KW-0067">ATP-binding</keyword>
<proteinExistence type="predicted"/>
<evidence type="ECO:0000313" key="6">
    <source>
        <dbReference type="EMBL" id="MBB4987120.1"/>
    </source>
</evidence>
<dbReference type="PRINTS" id="PR00320">
    <property type="entry name" value="GPROTEINBRPT"/>
</dbReference>
<dbReference type="Gene3D" id="3.40.50.300">
    <property type="entry name" value="P-loop containing nucleotide triphosphate hydrolases"/>
    <property type="match status" value="1"/>
</dbReference>
<evidence type="ECO:0000256" key="1">
    <source>
        <dbReference type="ARBA" id="ARBA00022574"/>
    </source>
</evidence>
<dbReference type="SUPFAM" id="SSF50998">
    <property type="entry name" value="Quinoprotein alcohol dehydrogenase-like"/>
    <property type="match status" value="1"/>
</dbReference>
<dbReference type="Pfam" id="PF20703">
    <property type="entry name" value="nSTAND1"/>
    <property type="match status" value="1"/>
</dbReference>
<evidence type="ECO:0000256" key="2">
    <source>
        <dbReference type="ARBA" id="ARBA00022737"/>
    </source>
</evidence>
<keyword evidence="7" id="KW-1185">Reference proteome</keyword>
<dbReference type="SUPFAM" id="SSF50494">
    <property type="entry name" value="Trypsin-like serine proteases"/>
    <property type="match status" value="1"/>
</dbReference>
<dbReference type="InterPro" id="IPR020472">
    <property type="entry name" value="WD40_PAC1"/>
</dbReference>
<feature type="repeat" description="WD" evidence="3">
    <location>
        <begin position="1063"/>
        <end position="1104"/>
    </location>
</feature>
<dbReference type="PROSITE" id="PS50294">
    <property type="entry name" value="WD_REPEATS_REGION"/>
    <property type="match status" value="14"/>
</dbReference>
<dbReference type="PROSITE" id="PS00678">
    <property type="entry name" value="WD_REPEATS_1"/>
    <property type="match status" value="12"/>
</dbReference>
<feature type="repeat" description="WD" evidence="3">
    <location>
        <begin position="854"/>
        <end position="895"/>
    </location>
</feature>
<feature type="repeat" description="WD" evidence="3">
    <location>
        <begin position="770"/>
        <end position="811"/>
    </location>
</feature>
<feature type="repeat" description="WD" evidence="3">
    <location>
        <begin position="1189"/>
        <end position="1230"/>
    </location>
</feature>
<gene>
    <name evidence="6" type="ORF">GGE06_008092</name>
</gene>
<feature type="repeat" description="WD" evidence="3">
    <location>
        <begin position="1273"/>
        <end position="1314"/>
    </location>
</feature>
<feature type="repeat" description="WD" evidence="3">
    <location>
        <begin position="1105"/>
        <end position="1146"/>
    </location>
</feature>
<dbReference type="Pfam" id="PF13365">
    <property type="entry name" value="Trypsin_2"/>
    <property type="match status" value="1"/>
</dbReference>
<feature type="repeat" description="WD" evidence="3">
    <location>
        <begin position="812"/>
        <end position="853"/>
    </location>
</feature>
<dbReference type="Proteomes" id="UP000582643">
    <property type="component" value="Unassembled WGS sequence"/>
</dbReference>
<name>A0A7W7UBD5_9ACTN</name>
<dbReference type="PANTHER" id="PTHR19879:SF9">
    <property type="entry name" value="TRANSCRIPTION INITIATION FACTOR TFIID SUBUNIT 5"/>
    <property type="match status" value="1"/>
</dbReference>
<dbReference type="Gene3D" id="2.130.10.10">
    <property type="entry name" value="YVTN repeat-like/Quinoprotein amine dehydrogenase"/>
    <property type="match status" value="6"/>
</dbReference>
<dbReference type="InterPro" id="IPR015943">
    <property type="entry name" value="WD40/YVTN_repeat-like_dom_sf"/>
</dbReference>
<dbReference type="InterPro" id="IPR027417">
    <property type="entry name" value="P-loop_NTPase"/>
</dbReference>
<accession>A0A7W7UBD5</accession>
<reference evidence="6 7" key="1">
    <citation type="submission" date="2020-08" db="EMBL/GenBank/DDBJ databases">
        <title>Genomic Encyclopedia of Type Strains, Phase III (KMG-III): the genomes of soil and plant-associated and newly described type strains.</title>
        <authorList>
            <person name="Whitman W."/>
        </authorList>
    </citation>
    <scope>NUCLEOTIDE SEQUENCE [LARGE SCALE GENOMIC DNA]</scope>
    <source>
        <strain evidence="6 7">SFB5A</strain>
    </source>
</reference>
<organism evidence="6 7">
    <name type="scientific">Streptomyces nymphaeiformis</name>
    <dbReference type="NCBI Taxonomy" id="2663842"/>
    <lineage>
        <taxon>Bacteria</taxon>
        <taxon>Bacillati</taxon>
        <taxon>Actinomycetota</taxon>
        <taxon>Actinomycetes</taxon>
        <taxon>Kitasatosporales</taxon>
        <taxon>Streptomycetaceae</taxon>
        <taxon>Streptomyces</taxon>
    </lineage>
</organism>
<sequence>MKGAGQSDLPRAVTQILDPDGRVAGAGFLVAEGVLVTCAHVVRAAGSGPGGSVRMAFPHVEGAPRAEGQVLEGAWRAPEAEDVAFVRLGSTAPRVAALPLGSAAGCRGHAVRSFGFPAQAPPDGHFGFGVAGELLPATESRGAHLQLTAANDLTTGFSGGPVLDEVTGLVIGMLTEITAPDEHERGQGIAYVTPTQVLREVLPTLAEQDLCPYQGLEPFTADRARWFEGRREAVRQVVANLAGGHRLTLLLGPSGSGKSSLVQAGVLRALAAGALPGSDRWLPVVVRPRQDLLAEMERAGLPGVATDGIAAAVRGRLAAEPDRDRVLLVVDQFEELLTGPAAGGQEGHTGVAAVADQIAQAAGSPSPLSVVLIMRDDFYPQLAAMAPRLLEASMPGLLNVQGTLSEEDLHDIIALPAQDVGLHFQPGLPEQMIADVLAASPEEAATSRRAPATVLPMLELALSQLWLRREDGYLTHEAYRRIGAVSGSLATWCDTALDQLSPGQRPVAQGILTALVHPADPARRVPAVRAQVPLDELRELVAGGGGADGGGRTEGDTRSESGGGGDHAVDEVIAGLAHHRIITTHRLDAPTGQAVAELVHDSLIRDWGTLREWVGQDHRFQEWLERTRERRDRWAAQRDPGDLLAGTALAEGLEWQRERRLPGHITAFLTASKQRQQAVIRRSRRLNGILAGLLVLALVAAGGALWQWRTAVGRQQAALSRQLATQSDTLSDTNPELSALLAIQAYRTSPTPESLASLRSSATLPLHRRWFGHTSLVNSVAFSPDGKTLATGSSDKTVRLWDVATGKTRAVLKGHTDTVTAVAASPDGSTFATGSLDGTARLWDAGTGRLRTTLPKQSDDVWAVAFSPDGSTLAVCDGDRKARLWELGTGKVRATLEGHTDQVVSITFSRDRRTVVTGSWDRTARIWDATTGQYRRKLEGQSAALQSVALSRDGRTLATGSWDGTAWLWDAKTGKPRLSLSGHSDVVYAVAFSPDDRTLATGSVDHTARLWDVATGATRDELAGHTNMVYAVAFSPDGRTLATGSRDKTVRLWDIARAIRTTLVGHINQVTAVAFSPDGRILATASADFTVRLWNMPAGTRRTILKGHTQGVNAVAFSPDGRTLATGSADKTVRLWDVATGKERARLLGHQAGVNSVAFSPDRSTLATGSSDKTARLWDLATGKERTALRGHDEQVYGVAFSPDGRTLATAGGDFTARLWDASTGKERTILRGHTDQLQSVAFSPDGRTLATASLDYTARLWDVNTGKTRKTLLGHYDGVVSAAFSPDGRTLATGSIDSSAMLWDVATGKTRTTLWGHFDALSAAAFSPDGRALATGSADRTARLWDVRLVPAGEAIEKICRTVGRDLTPDERTAYLPGRSTGPVCD</sequence>
<dbReference type="InterPro" id="IPR011047">
    <property type="entry name" value="Quinoprotein_ADH-like_sf"/>
</dbReference>
<feature type="domain" description="Novel STAND NTPase 1" evidence="5">
    <location>
        <begin position="212"/>
        <end position="638"/>
    </location>
</feature>
<dbReference type="InterPro" id="IPR009003">
    <property type="entry name" value="Peptidase_S1_PA"/>
</dbReference>
<feature type="repeat" description="WD" evidence="3">
    <location>
        <begin position="980"/>
        <end position="1021"/>
    </location>
</feature>